<reference evidence="3" key="1">
    <citation type="journal article" date="2021" name="Front. Microbiol.">
        <title>Comprehensive Comparative Genomics and Phenotyping of Methylobacterium Species.</title>
        <authorList>
            <person name="Alessa O."/>
            <person name="Ogura Y."/>
            <person name="Fujitani Y."/>
            <person name="Takami H."/>
            <person name="Hayashi T."/>
            <person name="Sahin N."/>
            <person name="Tani A."/>
        </authorList>
    </citation>
    <scope>NUCLEOTIDE SEQUENCE</scope>
    <source>
        <strain evidence="3">NBRC 15689</strain>
    </source>
</reference>
<feature type="signal peptide" evidence="2">
    <location>
        <begin position="1"/>
        <end position="22"/>
    </location>
</feature>
<organism evidence="3 4">
    <name type="scientific">Methylobacterium organophilum</name>
    <dbReference type="NCBI Taxonomy" id="410"/>
    <lineage>
        <taxon>Bacteria</taxon>
        <taxon>Pseudomonadati</taxon>
        <taxon>Pseudomonadota</taxon>
        <taxon>Alphaproteobacteria</taxon>
        <taxon>Hyphomicrobiales</taxon>
        <taxon>Methylobacteriaceae</taxon>
        <taxon>Methylobacterium</taxon>
    </lineage>
</organism>
<gene>
    <name evidence="3" type="ORF">LKMONMHP_3382</name>
</gene>
<name>A0ABQ4TEH1_METOR</name>
<reference evidence="3" key="2">
    <citation type="submission" date="2021-08" db="EMBL/GenBank/DDBJ databases">
        <authorList>
            <person name="Tani A."/>
            <person name="Ola A."/>
            <person name="Ogura Y."/>
            <person name="Katsura K."/>
            <person name="Hayashi T."/>
        </authorList>
    </citation>
    <scope>NUCLEOTIDE SEQUENCE</scope>
    <source>
        <strain evidence="3">NBRC 15689</strain>
    </source>
</reference>
<feature type="compositionally biased region" description="Low complexity" evidence="1">
    <location>
        <begin position="54"/>
        <end position="64"/>
    </location>
</feature>
<evidence type="ECO:0000313" key="4">
    <source>
        <dbReference type="Proteomes" id="UP001055156"/>
    </source>
</evidence>
<proteinExistence type="predicted"/>
<comment type="caution">
    <text evidence="3">The sequence shown here is derived from an EMBL/GenBank/DDBJ whole genome shotgun (WGS) entry which is preliminary data.</text>
</comment>
<dbReference type="Proteomes" id="UP001055156">
    <property type="component" value="Unassembled WGS sequence"/>
</dbReference>
<feature type="compositionally biased region" description="Polar residues" evidence="1">
    <location>
        <begin position="24"/>
        <end position="42"/>
    </location>
</feature>
<dbReference type="RefSeq" id="WP_238312453.1">
    <property type="nucleotide sequence ID" value="NZ_BPQV01000010.1"/>
</dbReference>
<protein>
    <submittedName>
        <fullName evidence="3">Uncharacterized protein</fullName>
    </submittedName>
</protein>
<feature type="region of interest" description="Disordered" evidence="1">
    <location>
        <begin position="24"/>
        <end position="90"/>
    </location>
</feature>
<keyword evidence="4" id="KW-1185">Reference proteome</keyword>
<feature type="chain" id="PRO_5045787635" evidence="2">
    <location>
        <begin position="23"/>
        <end position="90"/>
    </location>
</feature>
<evidence type="ECO:0000313" key="3">
    <source>
        <dbReference type="EMBL" id="GJE28510.1"/>
    </source>
</evidence>
<dbReference type="EMBL" id="BPQV01000010">
    <property type="protein sequence ID" value="GJE28510.1"/>
    <property type="molecule type" value="Genomic_DNA"/>
</dbReference>
<feature type="compositionally biased region" description="Polar residues" evidence="1">
    <location>
        <begin position="65"/>
        <end position="84"/>
    </location>
</feature>
<evidence type="ECO:0000256" key="2">
    <source>
        <dbReference type="SAM" id="SignalP"/>
    </source>
</evidence>
<accession>A0ABQ4TEH1</accession>
<sequence length="90" mass="8802">MRITILTLAAAFSLGLTGSALAQSTTAPAGTEHNLNNPGSVKSHSEKGLERTGAPHAGAPAGNPSQDTTGSVGHPKSTNSNGATSAPAAR</sequence>
<evidence type="ECO:0000256" key="1">
    <source>
        <dbReference type="SAM" id="MobiDB-lite"/>
    </source>
</evidence>
<keyword evidence="2" id="KW-0732">Signal</keyword>